<dbReference type="Proteomes" id="UP000247569">
    <property type="component" value="Unassembled WGS sequence"/>
</dbReference>
<accession>A0A318K127</accession>
<dbReference type="AlphaFoldDB" id="A0A318K127"/>
<dbReference type="EMBL" id="QJKF01000004">
    <property type="protein sequence ID" value="PXX64961.1"/>
    <property type="molecule type" value="Genomic_DNA"/>
</dbReference>
<dbReference type="SUPFAM" id="SSF55961">
    <property type="entry name" value="Bet v1-like"/>
    <property type="match status" value="1"/>
</dbReference>
<organism evidence="1 2">
    <name type="scientific">Nocardia tenerifensis</name>
    <dbReference type="NCBI Taxonomy" id="228006"/>
    <lineage>
        <taxon>Bacteria</taxon>
        <taxon>Bacillati</taxon>
        <taxon>Actinomycetota</taxon>
        <taxon>Actinomycetes</taxon>
        <taxon>Mycobacteriales</taxon>
        <taxon>Nocardiaceae</taxon>
        <taxon>Nocardia</taxon>
    </lineage>
</organism>
<dbReference type="OrthoDB" id="5178774at2"/>
<protein>
    <submittedName>
        <fullName evidence="1">Uncharacterized protein DUF2505</fullName>
    </submittedName>
</protein>
<dbReference type="InterPro" id="IPR019639">
    <property type="entry name" value="DUF2505"/>
</dbReference>
<keyword evidence="2" id="KW-1185">Reference proteome</keyword>
<evidence type="ECO:0000313" key="2">
    <source>
        <dbReference type="Proteomes" id="UP000247569"/>
    </source>
</evidence>
<proteinExistence type="predicted"/>
<gene>
    <name evidence="1" type="ORF">DFR70_10422</name>
</gene>
<reference evidence="1 2" key="1">
    <citation type="submission" date="2018-05" db="EMBL/GenBank/DDBJ databases">
        <title>Genomic Encyclopedia of Type Strains, Phase IV (KMG-IV): sequencing the most valuable type-strain genomes for metagenomic binning, comparative biology and taxonomic classification.</title>
        <authorList>
            <person name="Goeker M."/>
        </authorList>
    </citation>
    <scope>NUCLEOTIDE SEQUENCE [LARGE SCALE GENOMIC DNA]</scope>
    <source>
        <strain evidence="1 2">DSM 44704</strain>
    </source>
</reference>
<dbReference type="Pfam" id="PF10698">
    <property type="entry name" value="DUF2505"/>
    <property type="match status" value="1"/>
</dbReference>
<sequence length="168" mass="18267">MSRKFSFTVPYAVPVEDLHRALTDDKVWQARFADAETATLDLSHPDGAGTIRIHMTEKASEDKIPSVVSKVLKSPLTLSRTDNWRELTGEVAKGTFEGATTGIATEMSGTYEMRSTAEGSEIEVVGTVQVKVPVVGGAIEPLAEQLHHRVLNSERAFVEEWVAAQATA</sequence>
<name>A0A318K127_9NOCA</name>
<comment type="caution">
    <text evidence="1">The sequence shown here is derived from an EMBL/GenBank/DDBJ whole genome shotgun (WGS) entry which is preliminary data.</text>
</comment>
<evidence type="ECO:0000313" key="1">
    <source>
        <dbReference type="EMBL" id="PXX64961.1"/>
    </source>
</evidence>
<dbReference type="RefSeq" id="WP_040739358.1">
    <property type="nucleotide sequence ID" value="NZ_QJKF01000004.1"/>
</dbReference>